<dbReference type="InterPro" id="IPR046373">
    <property type="entry name" value="Acyl-CoA_Oxase/DH_mid-dom_sf"/>
</dbReference>
<evidence type="ECO:0000259" key="2">
    <source>
        <dbReference type="Pfam" id="PF02771"/>
    </source>
</evidence>
<dbReference type="PANTHER" id="PTHR43884">
    <property type="entry name" value="ACYL-COA DEHYDROGENASE"/>
    <property type="match status" value="1"/>
</dbReference>
<dbReference type="SUPFAM" id="SSF56645">
    <property type="entry name" value="Acyl-CoA dehydrogenase NM domain-like"/>
    <property type="match status" value="1"/>
</dbReference>
<evidence type="ECO:0000313" key="4">
    <source>
        <dbReference type="EMBL" id="AKF27069.1"/>
    </source>
</evidence>
<dbReference type="HOGENOM" id="CLU_018204_10_0_11"/>
<evidence type="ECO:0000313" key="5">
    <source>
        <dbReference type="Proteomes" id="UP000034037"/>
    </source>
</evidence>
<dbReference type="GO" id="GO:0050660">
    <property type="term" value="F:flavin adenine dinucleotide binding"/>
    <property type="evidence" value="ECO:0007669"/>
    <property type="project" value="InterPro"/>
</dbReference>
<protein>
    <submittedName>
        <fullName evidence="4">Acyl-CoA dehydrogenase</fullName>
    </submittedName>
</protein>
<dbReference type="InterPro" id="IPR009100">
    <property type="entry name" value="AcylCoA_DH/oxidase_NM_dom_sf"/>
</dbReference>
<dbReference type="Proteomes" id="UP000034037">
    <property type="component" value="Chromosome"/>
</dbReference>
<sequence>MSQEILSHFAPALERIRSGAFAREQQRALPVEEIKELVELGFTGLRVPEELGGAGASLESVVELLIEIAGADSNIAQALRGHFAFVELLLEAPESEFRTYWLREVATGRLVGNAESEKRGVYGDPQTFIDEVETENGPIFVLNGTKFYTTGTYFADYTWTTALLRNLNGQETLVSLPVDLHAPGVDVVDDWSGFGQKLTASGTTTFKDLEVDPRWIIPRTDAPTLVWTYLQLNLLTVLVGSAAAAVDEVVARAQSSTRNAWNPGVERRSDPAATIAIGDARSRVTVIRGALLDATRHVSNAATIATPDTFNEADAIVAALWPIVSEQALVVTSTVFDAVGASAVLGEHSIDRHWRNVRTVSSNNPVFLAKNAVGEYALNGTPVGTNIGKALSRPVSLSS</sequence>
<dbReference type="InterPro" id="IPR013786">
    <property type="entry name" value="AcylCoA_DH/ox_N"/>
</dbReference>
<dbReference type="Pfam" id="PF08028">
    <property type="entry name" value="Acyl-CoA_dh_2"/>
    <property type="match status" value="1"/>
</dbReference>
<gene>
    <name evidence="4" type="ORF">YH66_05630</name>
</gene>
<dbReference type="InterPro" id="IPR036250">
    <property type="entry name" value="AcylCo_DH-like_C"/>
</dbReference>
<dbReference type="PATRIC" id="fig|92706.3.peg.1165"/>
<name>A0A0F6SQZ5_9CORY</name>
<dbReference type="PANTHER" id="PTHR43884:SF12">
    <property type="entry name" value="ISOVALERYL-COA DEHYDROGENASE, MITOCHONDRIAL-RELATED"/>
    <property type="match status" value="1"/>
</dbReference>
<evidence type="ECO:0000259" key="3">
    <source>
        <dbReference type="Pfam" id="PF08028"/>
    </source>
</evidence>
<evidence type="ECO:0000256" key="1">
    <source>
        <dbReference type="ARBA" id="ARBA00023002"/>
    </source>
</evidence>
<dbReference type="GO" id="GO:0003995">
    <property type="term" value="F:acyl-CoA dehydrogenase activity"/>
    <property type="evidence" value="ECO:0007669"/>
    <property type="project" value="TreeGrafter"/>
</dbReference>
<dbReference type="SUPFAM" id="SSF47203">
    <property type="entry name" value="Acyl-CoA dehydrogenase C-terminal domain-like"/>
    <property type="match status" value="1"/>
</dbReference>
<dbReference type="AlphaFoldDB" id="A0A0F6SQZ5"/>
<dbReference type="RefSeq" id="WP_004568107.1">
    <property type="nucleotide sequence ID" value="NZ_CP011309.1"/>
</dbReference>
<dbReference type="InterPro" id="IPR013107">
    <property type="entry name" value="Acyl-CoA_DH_C"/>
</dbReference>
<keyword evidence="5" id="KW-1185">Reference proteome</keyword>
<dbReference type="Gene3D" id="1.10.540.10">
    <property type="entry name" value="Acyl-CoA dehydrogenase/oxidase, N-terminal domain"/>
    <property type="match status" value="1"/>
</dbReference>
<keyword evidence="1" id="KW-0560">Oxidoreductase</keyword>
<proteinExistence type="predicted"/>
<dbReference type="PIRSF" id="PIRSF016578">
    <property type="entry name" value="HsaA"/>
    <property type="match status" value="1"/>
</dbReference>
<reference evidence="4 5" key="1">
    <citation type="submission" date="2015-04" db="EMBL/GenBank/DDBJ databases">
        <title>Complete Genome Sequence of Brevibacterium flavum ATCC 15168.</title>
        <authorList>
            <person name="Ahn J."/>
            <person name="Park G."/>
            <person name="Jeon W."/>
            <person name="Jang Y."/>
            <person name="Jang M."/>
            <person name="Lee H."/>
            <person name="Lee H."/>
        </authorList>
    </citation>
    <scope>NUCLEOTIDE SEQUENCE [LARGE SCALE GENOMIC DNA]</scope>
    <source>
        <strain evidence="4 5">ATCC 15168</strain>
    </source>
</reference>
<dbReference type="InterPro" id="IPR037069">
    <property type="entry name" value="AcylCoA_DH/ox_N_sf"/>
</dbReference>
<dbReference type="Gene3D" id="1.20.140.10">
    <property type="entry name" value="Butyryl-CoA Dehydrogenase, subunit A, domain 3"/>
    <property type="match status" value="1"/>
</dbReference>
<accession>A0A0F6SQZ5</accession>
<dbReference type="Gene3D" id="2.40.110.10">
    <property type="entry name" value="Butyryl-CoA Dehydrogenase, subunit A, domain 2"/>
    <property type="match status" value="1"/>
</dbReference>
<dbReference type="Pfam" id="PF02771">
    <property type="entry name" value="Acyl-CoA_dh_N"/>
    <property type="match status" value="1"/>
</dbReference>
<feature type="domain" description="Acyl-CoA dehydrogenase/oxidase N-terminal" evidence="2">
    <location>
        <begin position="16"/>
        <end position="108"/>
    </location>
</feature>
<organism evidence="4 5">
    <name type="scientific">[Brevibacterium] flavum</name>
    <dbReference type="NCBI Taxonomy" id="92706"/>
    <lineage>
        <taxon>Bacteria</taxon>
        <taxon>Bacillati</taxon>
        <taxon>Actinomycetota</taxon>
        <taxon>Actinomycetes</taxon>
        <taxon>Mycobacteriales</taxon>
        <taxon>Corynebacteriaceae</taxon>
        <taxon>Corynebacterium</taxon>
    </lineage>
</organism>
<dbReference type="EMBL" id="CP011309">
    <property type="protein sequence ID" value="AKF27069.1"/>
    <property type="molecule type" value="Genomic_DNA"/>
</dbReference>
<feature type="domain" description="Acyl-CoA dehydrogenase C-terminal" evidence="3">
    <location>
        <begin position="237"/>
        <end position="361"/>
    </location>
</feature>